<dbReference type="Proteomes" id="UP001234581">
    <property type="component" value="Unassembled WGS sequence"/>
</dbReference>
<gene>
    <name evidence="2" type="ORF">O0I10_009892</name>
</gene>
<evidence type="ECO:0000313" key="2">
    <source>
        <dbReference type="EMBL" id="KAJ8654451.1"/>
    </source>
</evidence>
<evidence type="ECO:0000313" key="3">
    <source>
        <dbReference type="Proteomes" id="UP001234581"/>
    </source>
</evidence>
<feature type="compositionally biased region" description="Polar residues" evidence="1">
    <location>
        <begin position="267"/>
        <end position="277"/>
    </location>
</feature>
<feature type="region of interest" description="Disordered" evidence="1">
    <location>
        <begin position="143"/>
        <end position="285"/>
    </location>
</feature>
<dbReference type="RefSeq" id="XP_058339365.1">
    <property type="nucleotide sequence ID" value="XM_058489878.1"/>
</dbReference>
<dbReference type="AlphaFoldDB" id="A0AAD7UWW8"/>
<accession>A0AAD7UWW8</accession>
<feature type="compositionally biased region" description="Low complexity" evidence="1">
    <location>
        <begin position="155"/>
        <end position="177"/>
    </location>
</feature>
<protein>
    <submittedName>
        <fullName evidence="2">Uncharacterized protein</fullName>
    </submittedName>
</protein>
<sequence length="298" mass="32670">MAPQGPAYEIRFCKDNVVQVFDLSTRHDHEKGLPFEYDEDDVLHGRLRYSKLAGNRPLSSATFDDNPHQVISTRRVRVPQDILLQMDGNRRSLITKNGQTCITDCATTRSVSIISSSIVDDDVDDQGRPLSLTASTICSTKEWDDRIGPSHLPVSSTTPAMSTNSSSSSSSNDTSSSMIKPSSLHENHSPNKDGEAPRPLPPVSPHPQQHQHQSLVEQARAPSNNEHAHVSPLPAVHSSNNMQANNMFASTPSSTTIQMDQHHPPAISTSKQQQQQHPMPLDMDEERPAGSACCCIIC</sequence>
<comment type="caution">
    <text evidence="2">The sequence shown here is derived from an EMBL/GenBank/DDBJ whole genome shotgun (WGS) entry which is preliminary data.</text>
</comment>
<proteinExistence type="predicted"/>
<reference evidence="2 3" key="1">
    <citation type="submission" date="2023-03" db="EMBL/GenBank/DDBJ databases">
        <title>Genome sequence of Lichtheimia ornata CBS 291.66.</title>
        <authorList>
            <person name="Mohabir J.T."/>
            <person name="Shea T.P."/>
            <person name="Kurbessoian T."/>
            <person name="Berby B."/>
            <person name="Fontaine J."/>
            <person name="Livny J."/>
            <person name="Gnirke A."/>
            <person name="Stajich J.E."/>
            <person name="Cuomo C.A."/>
        </authorList>
    </citation>
    <scope>NUCLEOTIDE SEQUENCE [LARGE SCALE GENOMIC DNA]</scope>
    <source>
        <strain evidence="2">CBS 291.66</strain>
    </source>
</reference>
<feature type="compositionally biased region" description="Basic and acidic residues" evidence="1">
    <location>
        <begin position="183"/>
        <end position="196"/>
    </location>
</feature>
<feature type="compositionally biased region" description="Polar residues" evidence="1">
    <location>
        <begin position="237"/>
        <end position="259"/>
    </location>
</feature>
<name>A0AAD7UWW8_9FUNG</name>
<keyword evidence="3" id="KW-1185">Reference proteome</keyword>
<feature type="compositionally biased region" description="Low complexity" evidence="1">
    <location>
        <begin position="206"/>
        <end position="216"/>
    </location>
</feature>
<dbReference type="EMBL" id="JARTCD010000061">
    <property type="protein sequence ID" value="KAJ8654451.1"/>
    <property type="molecule type" value="Genomic_DNA"/>
</dbReference>
<evidence type="ECO:0000256" key="1">
    <source>
        <dbReference type="SAM" id="MobiDB-lite"/>
    </source>
</evidence>
<organism evidence="2 3">
    <name type="scientific">Lichtheimia ornata</name>
    <dbReference type="NCBI Taxonomy" id="688661"/>
    <lineage>
        <taxon>Eukaryota</taxon>
        <taxon>Fungi</taxon>
        <taxon>Fungi incertae sedis</taxon>
        <taxon>Mucoromycota</taxon>
        <taxon>Mucoromycotina</taxon>
        <taxon>Mucoromycetes</taxon>
        <taxon>Mucorales</taxon>
        <taxon>Lichtheimiaceae</taxon>
        <taxon>Lichtheimia</taxon>
    </lineage>
</organism>
<dbReference type="GeneID" id="83217297"/>